<reference evidence="1 2" key="1">
    <citation type="submission" date="2020-08" db="EMBL/GenBank/DDBJ databases">
        <title>Genomic Encyclopedia of Type Strains, Phase III (KMG-III): the genomes of soil and plant-associated and newly described type strains.</title>
        <authorList>
            <person name="Whitman W."/>
        </authorList>
    </citation>
    <scope>NUCLEOTIDE SEQUENCE [LARGE SCALE GENOMIC DNA]</scope>
    <source>
        <strain evidence="1 2">CECT 5862</strain>
    </source>
</reference>
<gene>
    <name evidence="1" type="ORF">FHS18_005784</name>
</gene>
<evidence type="ECO:0000313" key="2">
    <source>
        <dbReference type="Proteomes" id="UP000570361"/>
    </source>
</evidence>
<sequence length="67" mass="7618">MNCPLCGKDSNCGYNQADPASTRCWCFHASFPPEIFEQIPAELRKKACICQTCLEQFRMNPSRTEIS</sequence>
<dbReference type="Proteomes" id="UP000570361">
    <property type="component" value="Unassembled WGS sequence"/>
</dbReference>
<keyword evidence="2" id="KW-1185">Reference proteome</keyword>
<dbReference type="RefSeq" id="WP_183603739.1">
    <property type="nucleotide sequence ID" value="NZ_JACHXK010000020.1"/>
</dbReference>
<organism evidence="1 2">
    <name type="scientific">Paenibacillus phyllosphaerae</name>
    <dbReference type="NCBI Taxonomy" id="274593"/>
    <lineage>
        <taxon>Bacteria</taxon>
        <taxon>Bacillati</taxon>
        <taxon>Bacillota</taxon>
        <taxon>Bacilli</taxon>
        <taxon>Bacillales</taxon>
        <taxon>Paenibacillaceae</taxon>
        <taxon>Paenibacillus</taxon>
    </lineage>
</organism>
<dbReference type="AlphaFoldDB" id="A0A7W5B489"/>
<name>A0A7W5B489_9BACL</name>
<proteinExistence type="predicted"/>
<evidence type="ECO:0008006" key="3">
    <source>
        <dbReference type="Google" id="ProtNLM"/>
    </source>
</evidence>
<dbReference type="InterPro" id="IPR032720">
    <property type="entry name" value="Cys_rich_CWC"/>
</dbReference>
<accession>A0A7W5B489</accession>
<dbReference type="Pfam" id="PF14375">
    <property type="entry name" value="Cys_rich_CWC"/>
    <property type="match status" value="1"/>
</dbReference>
<comment type="caution">
    <text evidence="1">The sequence shown here is derived from an EMBL/GenBank/DDBJ whole genome shotgun (WGS) entry which is preliminary data.</text>
</comment>
<evidence type="ECO:0000313" key="1">
    <source>
        <dbReference type="EMBL" id="MBB3113671.1"/>
    </source>
</evidence>
<dbReference type="EMBL" id="JACHXK010000020">
    <property type="protein sequence ID" value="MBB3113671.1"/>
    <property type="molecule type" value="Genomic_DNA"/>
</dbReference>
<protein>
    <recommendedName>
        <fullName evidence="3">Cysteine-rich CWC</fullName>
    </recommendedName>
</protein>